<dbReference type="EMBL" id="JACIFF010000007">
    <property type="protein sequence ID" value="MBB4080175.1"/>
    <property type="molecule type" value="Genomic_DNA"/>
</dbReference>
<organism evidence="1 2">
    <name type="scientific">Neolewinella aquimaris</name>
    <dbReference type="NCBI Taxonomy" id="1835722"/>
    <lineage>
        <taxon>Bacteria</taxon>
        <taxon>Pseudomonadati</taxon>
        <taxon>Bacteroidota</taxon>
        <taxon>Saprospiria</taxon>
        <taxon>Saprospirales</taxon>
        <taxon>Lewinellaceae</taxon>
        <taxon>Neolewinella</taxon>
    </lineage>
</organism>
<proteinExistence type="predicted"/>
<evidence type="ECO:0000313" key="1">
    <source>
        <dbReference type="EMBL" id="MBB4080175.1"/>
    </source>
</evidence>
<reference evidence="1 2" key="1">
    <citation type="submission" date="2020-08" db="EMBL/GenBank/DDBJ databases">
        <title>Genomic Encyclopedia of Type Strains, Phase IV (KMG-IV): sequencing the most valuable type-strain genomes for metagenomic binning, comparative biology and taxonomic classification.</title>
        <authorList>
            <person name="Goeker M."/>
        </authorList>
    </citation>
    <scope>NUCLEOTIDE SEQUENCE [LARGE SCALE GENOMIC DNA]</scope>
    <source>
        <strain evidence="1 2">DSM 105137</strain>
    </source>
</reference>
<gene>
    <name evidence="1" type="ORF">GGR28_002805</name>
</gene>
<protein>
    <submittedName>
        <fullName evidence="1">Uncharacterized protein</fullName>
    </submittedName>
</protein>
<comment type="caution">
    <text evidence="1">The sequence shown here is derived from an EMBL/GenBank/DDBJ whole genome shotgun (WGS) entry which is preliminary data.</text>
</comment>
<dbReference type="RefSeq" id="WP_183496411.1">
    <property type="nucleotide sequence ID" value="NZ_JACIFF010000007.1"/>
</dbReference>
<name>A0A840E9E2_9BACT</name>
<dbReference type="AlphaFoldDB" id="A0A840E9E2"/>
<accession>A0A840E9E2</accession>
<sequence length="518" mass="59560">MQDIRELLDIASSKKVAKLLKISHTKGKESMIAQLHGLMAKTDLSEDKIVAELYGAEYDSRHPAYRALKGRLRDLITTAVMDDNVYSANYKTYDDAQVNGYRQLNLISLLLTRRAWHSVKYLAHTTLRRVQDYEILPINSRLTSILASLYLGVGFDEKQFLKYQELADHYADAENVLNQVSSGYREMRGMIYAHKLLPNEIGQKVSTFVAQYEHAVKRYPRVSAMQAMFYIMKVHGLTLLGKYSDAIKIANEAEEVLRKCKGAGQQSLSLMALTRVECSVKLRDFEEGVIQVKRADMMVPKESINHIKLSEYAITLGLQTGNFEYAYEQLAMVNRRTLNRLLTPQHVEYWLILEAYINLLVMAGKVDLSQTRGTLPDFKLYKFVNNVPSYSKDKQGMNIQILILQVIFFIINDQYSKIIDRTDALIRYGSRYLMNNENLRNNCFFKLLLTAEKCNFHRAATVRKSGKTYQKMISPQARKLGRANSSEVIPYEILWQIVLENLEITSPDGRKIRSRAEQ</sequence>
<evidence type="ECO:0000313" key="2">
    <source>
        <dbReference type="Proteomes" id="UP000576209"/>
    </source>
</evidence>
<keyword evidence="2" id="KW-1185">Reference proteome</keyword>
<dbReference type="Proteomes" id="UP000576209">
    <property type="component" value="Unassembled WGS sequence"/>
</dbReference>